<dbReference type="SMART" id="SM00474">
    <property type="entry name" value="35EXOc"/>
    <property type="match status" value="1"/>
</dbReference>
<feature type="region of interest" description="Disordered" evidence="2">
    <location>
        <begin position="924"/>
        <end position="980"/>
    </location>
</feature>
<accession>A0A182FEE2</accession>
<feature type="region of interest" description="Disordered" evidence="2">
    <location>
        <begin position="808"/>
        <end position="860"/>
    </location>
</feature>
<feature type="region of interest" description="Disordered" evidence="2">
    <location>
        <begin position="227"/>
        <end position="310"/>
    </location>
</feature>
<dbReference type="VEuPathDB" id="VectorBase:AALB004883"/>
<feature type="compositionally biased region" description="Polar residues" evidence="2">
    <location>
        <begin position="385"/>
        <end position="413"/>
    </location>
</feature>
<dbReference type="GO" id="GO:0006139">
    <property type="term" value="P:nucleobase-containing compound metabolic process"/>
    <property type="evidence" value="ECO:0007669"/>
    <property type="project" value="InterPro"/>
</dbReference>
<reference evidence="3 4" key="1">
    <citation type="journal article" date="2017" name="G3 (Bethesda)">
        <title>The Physical Genome Mapping of Anopheles albimanus Corrected Scaffold Misassemblies and Identified Interarm Rearrangements in Genus Anopheles.</title>
        <authorList>
            <person name="Artemov G.N."/>
            <person name="Peery A.N."/>
            <person name="Jiang X."/>
            <person name="Tu Z."/>
            <person name="Stegniy V.N."/>
            <person name="Sharakhova M.V."/>
            <person name="Sharakhov I.V."/>
        </authorList>
    </citation>
    <scope>NUCLEOTIDE SEQUENCE [LARGE SCALE GENOMIC DNA]</scope>
    <source>
        <strain evidence="3 4">ALBI9_A</strain>
    </source>
</reference>
<protein>
    <submittedName>
        <fullName evidence="3">Uncharacterized protein</fullName>
    </submittedName>
</protein>
<feature type="compositionally biased region" description="Polar residues" evidence="2">
    <location>
        <begin position="825"/>
        <end position="860"/>
    </location>
</feature>
<dbReference type="STRING" id="7167.A0A182FEE2"/>
<dbReference type="Pfam" id="PF23713">
    <property type="entry name" value="WHD_Egal"/>
    <property type="match status" value="2"/>
</dbReference>
<dbReference type="Gene3D" id="3.30.420.10">
    <property type="entry name" value="Ribonuclease H-like superfamily/Ribonuclease H"/>
    <property type="match status" value="1"/>
</dbReference>
<dbReference type="InterPro" id="IPR002562">
    <property type="entry name" value="3'-5'_exonuclease_dom"/>
</dbReference>
<keyword evidence="1" id="KW-0175">Coiled coil</keyword>
<reference evidence="3" key="2">
    <citation type="submission" date="2022-08" db="UniProtKB">
        <authorList>
            <consortium name="EnsemblMetazoa"/>
        </authorList>
    </citation>
    <scope>IDENTIFICATION</scope>
    <source>
        <strain evidence="3">STECLA/ALBI9_A</strain>
    </source>
</reference>
<evidence type="ECO:0000313" key="3">
    <source>
        <dbReference type="EnsemblMetazoa" id="AALB004883-PA"/>
    </source>
</evidence>
<dbReference type="VEuPathDB" id="VectorBase:AALB20_036892"/>
<feature type="coiled-coil region" evidence="1">
    <location>
        <begin position="746"/>
        <end position="773"/>
    </location>
</feature>
<keyword evidence="4" id="KW-1185">Reference proteome</keyword>
<dbReference type="PANTHER" id="PTHR46814">
    <property type="entry name" value="EGALITARIAN, ISOFORM B"/>
    <property type="match status" value="1"/>
</dbReference>
<feature type="compositionally biased region" description="Gly residues" evidence="2">
    <location>
        <begin position="272"/>
        <end position="288"/>
    </location>
</feature>
<dbReference type="GO" id="GO:0008408">
    <property type="term" value="F:3'-5' exonuclease activity"/>
    <property type="evidence" value="ECO:0007669"/>
    <property type="project" value="InterPro"/>
</dbReference>
<dbReference type="EnsemblMetazoa" id="AALB004883-RA">
    <property type="protein sequence ID" value="AALB004883-PA"/>
    <property type="gene ID" value="AALB004883"/>
</dbReference>
<dbReference type="Proteomes" id="UP000069272">
    <property type="component" value="Chromosome 3L"/>
</dbReference>
<dbReference type="Pfam" id="PF01612">
    <property type="entry name" value="DNA_pol_A_exo1"/>
    <property type="match status" value="1"/>
</dbReference>
<feature type="region of interest" description="Disordered" evidence="2">
    <location>
        <begin position="1000"/>
        <end position="1050"/>
    </location>
</feature>
<dbReference type="GO" id="GO:0003676">
    <property type="term" value="F:nucleic acid binding"/>
    <property type="evidence" value="ECO:0007669"/>
    <property type="project" value="InterPro"/>
</dbReference>
<evidence type="ECO:0000256" key="2">
    <source>
        <dbReference type="SAM" id="MobiDB-lite"/>
    </source>
</evidence>
<dbReference type="InterPro" id="IPR056589">
    <property type="entry name" value="WH_Egal-1"/>
</dbReference>
<dbReference type="InterPro" id="IPR012337">
    <property type="entry name" value="RNaseH-like_sf"/>
</dbReference>
<dbReference type="AlphaFoldDB" id="A0A182FEE2"/>
<organism evidence="3 4">
    <name type="scientific">Anopheles albimanus</name>
    <name type="common">New world malaria mosquito</name>
    <dbReference type="NCBI Taxonomy" id="7167"/>
    <lineage>
        <taxon>Eukaryota</taxon>
        <taxon>Metazoa</taxon>
        <taxon>Ecdysozoa</taxon>
        <taxon>Arthropoda</taxon>
        <taxon>Hexapoda</taxon>
        <taxon>Insecta</taxon>
        <taxon>Pterygota</taxon>
        <taxon>Neoptera</taxon>
        <taxon>Endopterygota</taxon>
        <taxon>Diptera</taxon>
        <taxon>Nematocera</taxon>
        <taxon>Culicoidea</taxon>
        <taxon>Culicidae</taxon>
        <taxon>Anophelinae</taxon>
        <taxon>Anopheles</taxon>
    </lineage>
</organism>
<evidence type="ECO:0000313" key="4">
    <source>
        <dbReference type="Proteomes" id="UP000069272"/>
    </source>
</evidence>
<feature type="region of interest" description="Disordered" evidence="2">
    <location>
        <begin position="385"/>
        <end position="429"/>
    </location>
</feature>
<feature type="compositionally biased region" description="Polar residues" evidence="2">
    <location>
        <begin position="958"/>
        <end position="971"/>
    </location>
</feature>
<feature type="region of interest" description="Disordered" evidence="2">
    <location>
        <begin position="450"/>
        <end position="499"/>
    </location>
</feature>
<dbReference type="CDD" id="cd06148">
    <property type="entry name" value="Egl_like_exo"/>
    <property type="match status" value="1"/>
</dbReference>
<feature type="compositionally biased region" description="Low complexity" evidence="2">
    <location>
        <begin position="239"/>
        <end position="265"/>
    </location>
</feature>
<dbReference type="PANTHER" id="PTHR46814:SF1">
    <property type="entry name" value="EGALITARIAN, ISOFORM B"/>
    <property type="match status" value="1"/>
</dbReference>
<sequence>MSKGLKKFLAQYPALFEINGDFVHINSYQSSSQDDSSVSGKRDYIKEAKDYFKHKLLQYGKGTEVPIRSLLGHRSQASPQVRHISGQHIREFTEFLLKHPDTFQVIENENVVLVGCEDEEEVPASERLHLPNSSIDTQATQQLLDSFATVIEIKGPILVDQLFHMVTSNFPQEQWFHMFKNPSDLKTFLKLFSDCFHIQSNLVTLLQKPKLSDAHIRQAQDKLNIANSTFQPGGTGAASQQQQQQHHSNHSLGNISSHSGGSSSSPQNLHTVGGGSFLGRDVAGGSGSMIGSANGSNNTSRTASPKNMIGDFKLNEPVSVGLRGGSPNAANASTLAANMKSEPNSGFDSLLITNDFKMENLCPKNCPTLTSYSTTKLSATPVTLKTSDAGTNTSSLETKSTVAASDKNPNSVTGAPGTGAGTLNPKNQTLKQRINSLVIKTLAENLEKDKHSMTAIQQQQQQQQQQQPQQQQPTAASAPGSGTTGTMSPTPPAIGGGNASPVHSNNYFIGDTWKIKVLQNTRVIATVKESLFVTNAILRSALEEQAIVSFDCEGINLGVRGQITMVQLGTTRGEAFIFDIATCPDMVVEGGLKEILESEKVVKVIHDCRNDSVNLYNQFQILLRNVFDTQSAHAVLQFQDQGKQVYKVKNVSLNTLCEMYNATVNPMKDQLKNVYRRDQKYWARRPLTRDMLLYAAGDVLILINEQLYLNMATSIKPEYRELLSELCTEQILMLIRPVDVKMRKKQRKVRSEIQDLKVKLKSASKNIVLSNREIRLLRYMDLTEEEKEKLRVSYKVAKKLDKLENYDRDRCDQSDSDDECDATEQDYQSMDSVPSDNSLPGTGTAGSGTFSPKSSEPPSLTESMQLMDEILSNTTMDRMAKIDKLEAILSAATLLPNDQSFADTMSSFNANTIVVTNDNILQSAKEKEASNKGRQTKPSSRIAARLQHSVTPPPGPVNSGNHYNQPQQQQMPAKETREAGCQTLSTGDIVITKIFFKEDQDKAKGAPPSTDKLLTSAPPTNEMLKKNGTTGTADIMTTGGAHHQPQAQSA</sequence>
<evidence type="ECO:0000256" key="1">
    <source>
        <dbReference type="SAM" id="Coils"/>
    </source>
</evidence>
<feature type="compositionally biased region" description="Polar residues" evidence="2">
    <location>
        <begin position="289"/>
        <end position="305"/>
    </location>
</feature>
<feature type="compositionally biased region" description="Acidic residues" evidence="2">
    <location>
        <begin position="814"/>
        <end position="824"/>
    </location>
</feature>
<feature type="compositionally biased region" description="Low complexity" evidence="2">
    <location>
        <begin position="457"/>
        <end position="488"/>
    </location>
</feature>
<name>A0A182FEE2_ANOAL</name>
<dbReference type="SUPFAM" id="SSF53098">
    <property type="entry name" value="Ribonuclease H-like"/>
    <property type="match status" value="1"/>
</dbReference>
<dbReference type="InterPro" id="IPR036397">
    <property type="entry name" value="RNaseH_sf"/>
</dbReference>
<proteinExistence type="predicted"/>